<dbReference type="NCBIfam" id="TIGR03426">
    <property type="entry name" value="shape_MreD"/>
    <property type="match status" value="1"/>
</dbReference>
<dbReference type="GO" id="GO:0005886">
    <property type="term" value="C:plasma membrane"/>
    <property type="evidence" value="ECO:0007669"/>
    <property type="project" value="UniProtKB-SubCell"/>
</dbReference>
<proteinExistence type="inferred from homology"/>
<name>A0A1N7KQ80_9BACL</name>
<evidence type="ECO:0000313" key="9">
    <source>
        <dbReference type="EMBL" id="SIS63769.1"/>
    </source>
</evidence>
<sequence length="173" mass="19370">MKAAVSFAMLWLGLILQATLFEIPPMNVIHPDFVLVILVLLTLFRGANLAMVFGIVIGLIQDVCYGPFIGLNAFAYGLIAYIAAAVFSQFMQKNLAIAFLTTMVLSFVHSWLTYGFMRLFELTSDSLQFALSASLQSMFVNGVVALFLYPLIRGLWSRPRRRRYDALHHADSP</sequence>
<gene>
    <name evidence="9" type="ORF">SAMN05421799_102109</name>
</gene>
<evidence type="ECO:0000256" key="7">
    <source>
        <dbReference type="ARBA" id="ARBA00023136"/>
    </source>
</evidence>
<evidence type="ECO:0000313" key="10">
    <source>
        <dbReference type="Proteomes" id="UP000186156"/>
    </source>
</evidence>
<dbReference type="STRING" id="252246.SAMN05421799_102109"/>
<dbReference type="RefSeq" id="WP_076344913.1">
    <property type="nucleotide sequence ID" value="NZ_FTOO01000002.1"/>
</dbReference>
<evidence type="ECO:0000256" key="4">
    <source>
        <dbReference type="ARBA" id="ARBA00022692"/>
    </source>
</evidence>
<keyword evidence="10" id="KW-1185">Reference proteome</keyword>
<evidence type="ECO:0000256" key="1">
    <source>
        <dbReference type="ARBA" id="ARBA00004651"/>
    </source>
</evidence>
<evidence type="ECO:0000256" key="6">
    <source>
        <dbReference type="ARBA" id="ARBA00022989"/>
    </source>
</evidence>
<feature type="transmembrane region" description="Helical" evidence="8">
    <location>
        <begin position="34"/>
        <end position="57"/>
    </location>
</feature>
<keyword evidence="7 8" id="KW-0472">Membrane</keyword>
<comment type="subcellular location">
    <subcellularLocation>
        <location evidence="1">Cell membrane</location>
        <topology evidence="1">Multi-pass membrane protein</topology>
    </subcellularLocation>
</comment>
<keyword evidence="6 8" id="KW-1133">Transmembrane helix</keyword>
<accession>A0A1N7KQ80</accession>
<feature type="transmembrane region" description="Helical" evidence="8">
    <location>
        <begin position="129"/>
        <end position="152"/>
    </location>
</feature>
<keyword evidence="5" id="KW-0133">Cell shape</keyword>
<dbReference type="Proteomes" id="UP000186156">
    <property type="component" value="Unassembled WGS sequence"/>
</dbReference>
<comment type="similarity">
    <text evidence="2">Belongs to the MreD family.</text>
</comment>
<evidence type="ECO:0000256" key="5">
    <source>
        <dbReference type="ARBA" id="ARBA00022960"/>
    </source>
</evidence>
<evidence type="ECO:0000256" key="3">
    <source>
        <dbReference type="ARBA" id="ARBA00022475"/>
    </source>
</evidence>
<reference evidence="10" key="1">
    <citation type="submission" date="2017-01" db="EMBL/GenBank/DDBJ databases">
        <authorList>
            <person name="Varghese N."/>
            <person name="Submissions S."/>
        </authorList>
    </citation>
    <scope>NUCLEOTIDE SEQUENCE [LARGE SCALE GENOMIC DNA]</scope>
    <source>
        <strain evidence="10">DSM 16176</strain>
    </source>
</reference>
<dbReference type="OrthoDB" id="9796616at2"/>
<feature type="transmembrane region" description="Helical" evidence="8">
    <location>
        <begin position="69"/>
        <end position="90"/>
    </location>
</feature>
<keyword evidence="3" id="KW-1003">Cell membrane</keyword>
<protein>
    <submittedName>
        <fullName evidence="9">Rod shape-determining protein MreD</fullName>
    </submittedName>
</protein>
<evidence type="ECO:0000256" key="2">
    <source>
        <dbReference type="ARBA" id="ARBA00007776"/>
    </source>
</evidence>
<organism evidence="9 10">
    <name type="scientific">Alicyclobacillus vulcanalis</name>
    <dbReference type="NCBI Taxonomy" id="252246"/>
    <lineage>
        <taxon>Bacteria</taxon>
        <taxon>Bacillati</taxon>
        <taxon>Bacillota</taxon>
        <taxon>Bacilli</taxon>
        <taxon>Bacillales</taxon>
        <taxon>Alicyclobacillaceae</taxon>
        <taxon>Alicyclobacillus</taxon>
    </lineage>
</organism>
<keyword evidence="4 8" id="KW-0812">Transmembrane</keyword>
<feature type="transmembrane region" description="Helical" evidence="8">
    <location>
        <begin position="96"/>
        <end position="117"/>
    </location>
</feature>
<dbReference type="GO" id="GO:0008360">
    <property type="term" value="P:regulation of cell shape"/>
    <property type="evidence" value="ECO:0007669"/>
    <property type="project" value="UniProtKB-KW"/>
</dbReference>
<dbReference type="EMBL" id="FTOO01000002">
    <property type="protein sequence ID" value="SIS63769.1"/>
    <property type="molecule type" value="Genomic_DNA"/>
</dbReference>
<dbReference type="AlphaFoldDB" id="A0A1N7KQ80"/>
<dbReference type="Pfam" id="PF04093">
    <property type="entry name" value="MreD"/>
    <property type="match status" value="1"/>
</dbReference>
<evidence type="ECO:0000256" key="8">
    <source>
        <dbReference type="SAM" id="Phobius"/>
    </source>
</evidence>
<dbReference type="InterPro" id="IPR007227">
    <property type="entry name" value="Cell_shape_determining_MreD"/>
</dbReference>